<evidence type="ECO:0000256" key="2">
    <source>
        <dbReference type="ARBA" id="ARBA00022649"/>
    </source>
</evidence>
<dbReference type="AlphaFoldDB" id="A0A421DJT2"/>
<dbReference type="PANTHER" id="PTHR33755">
    <property type="entry name" value="TOXIN PARE1-RELATED"/>
    <property type="match status" value="1"/>
</dbReference>
<proteinExistence type="inferred from homology"/>
<dbReference type="OrthoDB" id="516834at2"/>
<reference evidence="4 5" key="1">
    <citation type="submission" date="2016-09" db="EMBL/GenBank/DDBJ databases">
        <authorList>
            <person name="Doonan J."/>
            <person name="Pachebat J.A."/>
            <person name="Golyshin P.N."/>
            <person name="Denman S."/>
            <person name="Mcdonald J.E."/>
        </authorList>
    </citation>
    <scope>NUCLEOTIDE SEQUENCE [LARGE SCALE GENOMIC DNA]</scope>
    <source>
        <strain evidence="4 5">NCPPB 3934</strain>
    </source>
</reference>
<dbReference type="Pfam" id="PF05016">
    <property type="entry name" value="ParE_toxin"/>
    <property type="match status" value="1"/>
</dbReference>
<evidence type="ECO:0000256" key="3">
    <source>
        <dbReference type="PIRNR" id="PIRNR029218"/>
    </source>
</evidence>
<gene>
    <name evidence="4" type="ORF">BIY29_17625</name>
</gene>
<dbReference type="InterPro" id="IPR007712">
    <property type="entry name" value="RelE/ParE_toxin"/>
</dbReference>
<sequence>MYKLSNLAADDFEGIYTYTVQHFGVAQADSYTDSMEACLILLSSSPLMGREYSEVKAGIRRFDHDQHAIFYRVRDRDIFVLRILHQQMESLVHLKL</sequence>
<evidence type="ECO:0000313" key="4">
    <source>
        <dbReference type="EMBL" id="RLM18808.1"/>
    </source>
</evidence>
<dbReference type="PANTHER" id="PTHR33755:SF3">
    <property type="entry name" value="TOXIN"/>
    <property type="match status" value="1"/>
</dbReference>
<evidence type="ECO:0000256" key="1">
    <source>
        <dbReference type="ARBA" id="ARBA00006226"/>
    </source>
</evidence>
<name>A0A421DJT2_9GAMM</name>
<keyword evidence="2" id="KW-1277">Toxin-antitoxin system</keyword>
<dbReference type="InterPro" id="IPR051803">
    <property type="entry name" value="TA_system_RelE-like_toxin"/>
</dbReference>
<dbReference type="InterPro" id="IPR035093">
    <property type="entry name" value="RelE/ParE_toxin_dom_sf"/>
</dbReference>
<dbReference type="RefSeq" id="WP_121576456.1">
    <property type="nucleotide sequence ID" value="NZ_MJLZ01000058.1"/>
</dbReference>
<protein>
    <recommendedName>
        <fullName evidence="3">Toxin</fullName>
    </recommendedName>
</protein>
<comment type="caution">
    <text evidence="4">The sequence shown here is derived from an EMBL/GenBank/DDBJ whole genome shotgun (WGS) entry which is preliminary data.</text>
</comment>
<dbReference type="InterPro" id="IPR028344">
    <property type="entry name" value="ParE1/4"/>
</dbReference>
<accession>A0A421DJT2</accession>
<dbReference type="PIRSF" id="PIRSF029218">
    <property type="entry name" value="ParE"/>
    <property type="match status" value="1"/>
</dbReference>
<dbReference type="Proteomes" id="UP000285648">
    <property type="component" value="Unassembled WGS sequence"/>
</dbReference>
<dbReference type="Gene3D" id="3.30.2310.20">
    <property type="entry name" value="RelE-like"/>
    <property type="match status" value="1"/>
</dbReference>
<comment type="similarity">
    <text evidence="1 3">Belongs to the RelE toxin family.</text>
</comment>
<evidence type="ECO:0000313" key="5">
    <source>
        <dbReference type="Proteomes" id="UP000285648"/>
    </source>
</evidence>
<organism evidence="4 5">
    <name type="scientific">Brenneria alni</name>
    <dbReference type="NCBI Taxonomy" id="71656"/>
    <lineage>
        <taxon>Bacteria</taxon>
        <taxon>Pseudomonadati</taxon>
        <taxon>Pseudomonadota</taxon>
        <taxon>Gammaproteobacteria</taxon>
        <taxon>Enterobacterales</taxon>
        <taxon>Pectobacteriaceae</taxon>
        <taxon>Brenneria</taxon>
    </lineage>
</organism>
<keyword evidence="5" id="KW-1185">Reference proteome</keyword>
<dbReference type="EMBL" id="MJLZ01000058">
    <property type="protein sequence ID" value="RLM18808.1"/>
    <property type="molecule type" value="Genomic_DNA"/>
</dbReference>